<keyword evidence="4 5" id="KW-0472">Membrane</keyword>
<feature type="transmembrane region" description="Helical" evidence="5">
    <location>
        <begin position="216"/>
        <end position="234"/>
    </location>
</feature>
<dbReference type="InterPro" id="IPR007016">
    <property type="entry name" value="O-antigen_ligase-rel_domated"/>
</dbReference>
<accession>H1S4P4</accession>
<dbReference type="Proteomes" id="UP000005808">
    <property type="component" value="Unassembled WGS sequence"/>
</dbReference>
<name>H1S4P4_9BURK</name>
<dbReference type="InterPro" id="IPR051533">
    <property type="entry name" value="WaaL-like"/>
</dbReference>
<feature type="transmembrane region" description="Helical" evidence="5">
    <location>
        <begin position="113"/>
        <end position="137"/>
    </location>
</feature>
<feature type="transmembrane region" description="Helical" evidence="5">
    <location>
        <begin position="387"/>
        <end position="405"/>
    </location>
</feature>
<evidence type="ECO:0000256" key="3">
    <source>
        <dbReference type="ARBA" id="ARBA00022989"/>
    </source>
</evidence>
<evidence type="ECO:0000256" key="1">
    <source>
        <dbReference type="ARBA" id="ARBA00004141"/>
    </source>
</evidence>
<evidence type="ECO:0000313" key="8">
    <source>
        <dbReference type="Proteomes" id="UP000005808"/>
    </source>
</evidence>
<proteinExistence type="predicted"/>
<organism evidence="7 8">
    <name type="scientific">Cupriavidus basilensis OR16</name>
    <dbReference type="NCBI Taxonomy" id="1127483"/>
    <lineage>
        <taxon>Bacteria</taxon>
        <taxon>Pseudomonadati</taxon>
        <taxon>Pseudomonadota</taxon>
        <taxon>Betaproteobacteria</taxon>
        <taxon>Burkholderiales</taxon>
        <taxon>Burkholderiaceae</taxon>
        <taxon>Cupriavidus</taxon>
    </lineage>
</organism>
<feature type="transmembrane region" description="Helical" evidence="5">
    <location>
        <begin position="327"/>
        <end position="347"/>
    </location>
</feature>
<reference evidence="7 8" key="1">
    <citation type="journal article" date="2012" name="J. Bacteriol.">
        <title>De Novo Genome Project of Cupriavidus basilensis OR16.</title>
        <authorList>
            <person name="Cserhati M."/>
            <person name="Kriszt B."/>
            <person name="Szoboszlay S."/>
            <person name="Toth A."/>
            <person name="Szabo I."/>
            <person name="Tancsics A."/>
            <person name="Nagy I."/>
            <person name="Horvath B."/>
            <person name="Nagy I."/>
            <person name="Kukolya J."/>
        </authorList>
    </citation>
    <scope>NUCLEOTIDE SEQUENCE [LARGE SCALE GENOMIC DNA]</scope>
    <source>
        <strain evidence="7 8">OR16</strain>
    </source>
</reference>
<dbReference type="PATRIC" id="fig|1127483.3.peg.2777"/>
<keyword evidence="3 5" id="KW-1133">Transmembrane helix</keyword>
<dbReference type="Pfam" id="PF04932">
    <property type="entry name" value="Wzy_C"/>
    <property type="match status" value="1"/>
</dbReference>
<dbReference type="EMBL" id="AHJE01000032">
    <property type="protein sequence ID" value="EHP42492.1"/>
    <property type="molecule type" value="Genomic_DNA"/>
</dbReference>
<protein>
    <submittedName>
        <fullName evidence="7">Putative cell surface polysaccharide polymerase/ligase</fullName>
    </submittedName>
</protein>
<keyword evidence="2 5" id="KW-0812">Transmembrane</keyword>
<dbReference type="PANTHER" id="PTHR37422:SF23">
    <property type="entry name" value="TEICHURONIC ACID BIOSYNTHESIS PROTEIN TUAE"/>
    <property type="match status" value="1"/>
</dbReference>
<feature type="transmembrane region" description="Helical" evidence="5">
    <location>
        <begin position="17"/>
        <end position="45"/>
    </location>
</feature>
<feature type="transmembrane region" description="Helical" evidence="5">
    <location>
        <begin position="359"/>
        <end position="381"/>
    </location>
</feature>
<dbReference type="PANTHER" id="PTHR37422">
    <property type="entry name" value="TEICHURONIC ACID BIOSYNTHESIS PROTEIN TUAE"/>
    <property type="match status" value="1"/>
</dbReference>
<feature type="transmembrane region" description="Helical" evidence="5">
    <location>
        <begin position="171"/>
        <end position="187"/>
    </location>
</feature>
<dbReference type="OrthoDB" id="8576060at2"/>
<feature type="transmembrane region" description="Helical" evidence="5">
    <location>
        <begin position="143"/>
        <end position="162"/>
    </location>
</feature>
<comment type="caution">
    <text evidence="7">The sequence shown here is derived from an EMBL/GenBank/DDBJ whole genome shotgun (WGS) entry which is preliminary data.</text>
</comment>
<keyword evidence="7" id="KW-0436">Ligase</keyword>
<dbReference type="GO" id="GO:0016874">
    <property type="term" value="F:ligase activity"/>
    <property type="evidence" value="ECO:0007669"/>
    <property type="project" value="UniProtKB-KW"/>
</dbReference>
<feature type="transmembrane region" description="Helical" evidence="5">
    <location>
        <begin position="57"/>
        <end position="84"/>
    </location>
</feature>
<dbReference type="AlphaFoldDB" id="H1S4P4"/>
<comment type="subcellular location">
    <subcellularLocation>
        <location evidence="1">Membrane</location>
        <topology evidence="1">Multi-pass membrane protein</topology>
    </subcellularLocation>
</comment>
<feature type="domain" description="O-antigen ligase-related" evidence="6">
    <location>
        <begin position="177"/>
        <end position="331"/>
    </location>
</feature>
<gene>
    <name evidence="7" type="ORF">OR16_13864</name>
</gene>
<evidence type="ECO:0000313" key="7">
    <source>
        <dbReference type="EMBL" id="EHP42492.1"/>
    </source>
</evidence>
<evidence type="ECO:0000256" key="2">
    <source>
        <dbReference type="ARBA" id="ARBA00022692"/>
    </source>
</evidence>
<dbReference type="RefSeq" id="WP_006158381.1">
    <property type="nucleotide sequence ID" value="NZ_AHJE01000032.1"/>
</dbReference>
<evidence type="ECO:0000256" key="4">
    <source>
        <dbReference type="ARBA" id="ARBA00023136"/>
    </source>
</evidence>
<sequence>MVIRATKQAWLANGLVFAFPILLLSVPRGAGVFIAAVVLAVLLGWRGMGKAMARYRSLLVPLGLAILAVLVVCLASKVIFGLRWSAVDNPTRVLLAFLTCLAVLRFRPDSRMLWYGIPVALVSCLLIVVYQLLVLHIPRPAAWTQPIAFASMVAAFGLIGFARPGRLRRDHALAWGSLLVASAVLILNGSRGAWLALAVTTVPMLAVRYRQIRLPAFLGMVALMVALAAALYALPGSPVATRVDAVGQEIAGFEAGNADSSTGARLFMWQLAAKAFEAHPWTGIGLSRFGDLTEALPACQADHSHQYCLEHAHNDVMEALSTMGLPGLLAVMSIFLVPAWLFFGLLRHSRRQGDERGECLAASGLAVVMASLISGLTQVTMAHQANIVFYAGIIGLLLGLAAVQAKYPRADGVEKT</sequence>
<evidence type="ECO:0000259" key="6">
    <source>
        <dbReference type="Pfam" id="PF04932"/>
    </source>
</evidence>
<dbReference type="GO" id="GO:0016020">
    <property type="term" value="C:membrane"/>
    <property type="evidence" value="ECO:0007669"/>
    <property type="project" value="UniProtKB-SubCell"/>
</dbReference>
<evidence type="ECO:0000256" key="5">
    <source>
        <dbReference type="SAM" id="Phobius"/>
    </source>
</evidence>